<organism evidence="1 2">
    <name type="scientific">Trifolium medium</name>
    <dbReference type="NCBI Taxonomy" id="97028"/>
    <lineage>
        <taxon>Eukaryota</taxon>
        <taxon>Viridiplantae</taxon>
        <taxon>Streptophyta</taxon>
        <taxon>Embryophyta</taxon>
        <taxon>Tracheophyta</taxon>
        <taxon>Spermatophyta</taxon>
        <taxon>Magnoliopsida</taxon>
        <taxon>eudicotyledons</taxon>
        <taxon>Gunneridae</taxon>
        <taxon>Pentapetalae</taxon>
        <taxon>rosids</taxon>
        <taxon>fabids</taxon>
        <taxon>Fabales</taxon>
        <taxon>Fabaceae</taxon>
        <taxon>Papilionoideae</taxon>
        <taxon>50 kb inversion clade</taxon>
        <taxon>NPAAA clade</taxon>
        <taxon>Hologalegina</taxon>
        <taxon>IRL clade</taxon>
        <taxon>Trifolieae</taxon>
        <taxon>Trifolium</taxon>
    </lineage>
</organism>
<sequence length="28" mass="2964">GGCVVKVNGGGGDRIREEDEEWVVAADF</sequence>
<comment type="caution">
    <text evidence="1">The sequence shown here is derived from an EMBL/GenBank/DDBJ whole genome shotgun (WGS) entry which is preliminary data.</text>
</comment>
<proteinExistence type="predicted"/>
<evidence type="ECO:0000313" key="1">
    <source>
        <dbReference type="EMBL" id="MCI60724.1"/>
    </source>
</evidence>
<name>A0A392TJF7_9FABA</name>
<accession>A0A392TJF7</accession>
<dbReference type="EMBL" id="LXQA010586914">
    <property type="protein sequence ID" value="MCI60724.1"/>
    <property type="molecule type" value="Genomic_DNA"/>
</dbReference>
<protein>
    <submittedName>
        <fullName evidence="1">Uncharacterized protein</fullName>
    </submittedName>
</protein>
<dbReference type="AlphaFoldDB" id="A0A392TJF7"/>
<keyword evidence="2" id="KW-1185">Reference proteome</keyword>
<reference evidence="1 2" key="1">
    <citation type="journal article" date="2018" name="Front. Plant Sci.">
        <title>Red Clover (Trifolium pratense) and Zigzag Clover (T. medium) - A Picture of Genomic Similarities and Differences.</title>
        <authorList>
            <person name="Dluhosova J."/>
            <person name="Istvanek J."/>
            <person name="Nedelnik J."/>
            <person name="Repkova J."/>
        </authorList>
    </citation>
    <scope>NUCLEOTIDE SEQUENCE [LARGE SCALE GENOMIC DNA]</scope>
    <source>
        <strain evidence="2">cv. 10/8</strain>
        <tissue evidence="1">Leaf</tissue>
    </source>
</reference>
<feature type="non-terminal residue" evidence="1">
    <location>
        <position position="1"/>
    </location>
</feature>
<dbReference type="Proteomes" id="UP000265520">
    <property type="component" value="Unassembled WGS sequence"/>
</dbReference>
<evidence type="ECO:0000313" key="2">
    <source>
        <dbReference type="Proteomes" id="UP000265520"/>
    </source>
</evidence>